<gene>
    <name evidence="9" type="ORF">U1T56_14175</name>
</gene>
<dbReference type="InterPro" id="IPR029069">
    <property type="entry name" value="HotDog_dom_sf"/>
</dbReference>
<keyword evidence="1 9" id="KW-0378">Hydrolase</keyword>
<protein>
    <recommendedName>
        <fullName evidence="6">Medium/long-chain acyl-CoA thioesterase YigI</fullName>
        <ecNumber evidence="5">3.1.2.20</ecNumber>
    </recommendedName>
</protein>
<feature type="domain" description="Thioesterase" evidence="8">
    <location>
        <begin position="54"/>
        <end position="128"/>
    </location>
</feature>
<dbReference type="CDD" id="cd03443">
    <property type="entry name" value="PaaI_thioesterase"/>
    <property type="match status" value="1"/>
</dbReference>
<comment type="catalytic activity">
    <reaction evidence="2">
        <text>a fatty acyl-CoA + H2O = a fatty acid + CoA + H(+)</text>
        <dbReference type="Rhea" id="RHEA:16781"/>
        <dbReference type="ChEBI" id="CHEBI:15377"/>
        <dbReference type="ChEBI" id="CHEBI:15378"/>
        <dbReference type="ChEBI" id="CHEBI:28868"/>
        <dbReference type="ChEBI" id="CHEBI:57287"/>
        <dbReference type="ChEBI" id="CHEBI:77636"/>
        <dbReference type="EC" id="3.1.2.20"/>
    </reaction>
</comment>
<evidence type="ECO:0000256" key="4">
    <source>
        <dbReference type="ARBA" id="ARBA00038381"/>
    </source>
</evidence>
<dbReference type="PANTHER" id="PTHR43240">
    <property type="entry name" value="1,4-DIHYDROXY-2-NAPHTHOYL-COA THIOESTERASE 1"/>
    <property type="match status" value="1"/>
</dbReference>
<evidence type="ECO:0000256" key="1">
    <source>
        <dbReference type="ARBA" id="ARBA00022801"/>
    </source>
</evidence>
<dbReference type="NCBIfam" id="TIGR00369">
    <property type="entry name" value="unchar_dom_1"/>
    <property type="match status" value="1"/>
</dbReference>
<comment type="catalytic activity">
    <reaction evidence="7">
        <text>a medium-chain fatty acyl-CoA + H2O = a medium-chain fatty acid + CoA + H(+)</text>
        <dbReference type="Rhea" id="RHEA:68184"/>
        <dbReference type="ChEBI" id="CHEBI:15377"/>
        <dbReference type="ChEBI" id="CHEBI:15378"/>
        <dbReference type="ChEBI" id="CHEBI:57287"/>
        <dbReference type="ChEBI" id="CHEBI:59558"/>
        <dbReference type="ChEBI" id="CHEBI:90546"/>
    </reaction>
</comment>
<dbReference type="PANTHER" id="PTHR43240:SF20">
    <property type="entry name" value="MEDIUM_LONG-CHAIN ACYL-COA THIOESTERASE YIGI"/>
    <property type="match status" value="1"/>
</dbReference>
<reference evidence="9 10" key="1">
    <citation type="submission" date="2024-01" db="EMBL/GenBank/DDBJ databases">
        <title>Multi-omics insights into the function and evolution of sodium benzoate biodegradation pathways in Benzoatithermus flavus gen. nov., sp. nov. from hot spring.</title>
        <authorList>
            <person name="Hu C.-J."/>
            <person name="Li W.-J."/>
        </authorList>
    </citation>
    <scope>NUCLEOTIDE SEQUENCE [LARGE SCALE GENOMIC DNA]</scope>
    <source>
        <strain evidence="9 10">SYSU G07066</strain>
    </source>
</reference>
<dbReference type="EC" id="3.1.2.20" evidence="5"/>
<dbReference type="EMBL" id="JBBLZC010000013">
    <property type="protein sequence ID" value="MEK0084306.1"/>
    <property type="molecule type" value="Genomic_DNA"/>
</dbReference>
<dbReference type="GO" id="GO:0016787">
    <property type="term" value="F:hydrolase activity"/>
    <property type="evidence" value="ECO:0007669"/>
    <property type="project" value="UniProtKB-KW"/>
</dbReference>
<evidence type="ECO:0000313" key="10">
    <source>
        <dbReference type="Proteomes" id="UP001375743"/>
    </source>
</evidence>
<comment type="similarity">
    <text evidence="4">Belongs to the YigI thioesterase family.</text>
</comment>
<comment type="caution">
    <text evidence="9">The sequence shown here is derived from an EMBL/GenBank/DDBJ whole genome shotgun (WGS) entry which is preliminary data.</text>
</comment>
<dbReference type="Gene3D" id="3.10.129.10">
    <property type="entry name" value="Hotdog Thioesterase"/>
    <property type="match status" value="1"/>
</dbReference>
<evidence type="ECO:0000259" key="8">
    <source>
        <dbReference type="Pfam" id="PF03061"/>
    </source>
</evidence>
<comment type="catalytic activity">
    <reaction evidence="3">
        <text>a long-chain fatty acyl-CoA + H2O = a long-chain fatty acid + CoA + H(+)</text>
        <dbReference type="Rhea" id="RHEA:67680"/>
        <dbReference type="ChEBI" id="CHEBI:15377"/>
        <dbReference type="ChEBI" id="CHEBI:15378"/>
        <dbReference type="ChEBI" id="CHEBI:57287"/>
        <dbReference type="ChEBI" id="CHEBI:57560"/>
        <dbReference type="ChEBI" id="CHEBI:83139"/>
    </reaction>
</comment>
<evidence type="ECO:0000256" key="2">
    <source>
        <dbReference type="ARBA" id="ARBA00035880"/>
    </source>
</evidence>
<evidence type="ECO:0000313" key="9">
    <source>
        <dbReference type="EMBL" id="MEK0084306.1"/>
    </source>
</evidence>
<dbReference type="Pfam" id="PF03061">
    <property type="entry name" value="4HBT"/>
    <property type="match status" value="1"/>
</dbReference>
<dbReference type="InterPro" id="IPR006683">
    <property type="entry name" value="Thioestr_dom"/>
</dbReference>
<evidence type="ECO:0000256" key="3">
    <source>
        <dbReference type="ARBA" id="ARBA00036002"/>
    </source>
</evidence>
<evidence type="ECO:0000256" key="5">
    <source>
        <dbReference type="ARBA" id="ARBA00038894"/>
    </source>
</evidence>
<evidence type="ECO:0000256" key="6">
    <source>
        <dbReference type="ARBA" id="ARBA00040062"/>
    </source>
</evidence>
<sequence length="151" mass="15343">MSTNEPKDPAFAARVHGSFAKQGLMATLGARLARVAPGEVEIELPLSPAIAQQHGFAHAGAVAAIADNAAGYAALSLMPPGAGVLTAEFKINLVAPAAGELLLARGRVVKAGRTLTLAQAEVLARQGGREKLVALLTATVMTVEGREGVAD</sequence>
<evidence type="ECO:0000256" key="7">
    <source>
        <dbReference type="ARBA" id="ARBA00048062"/>
    </source>
</evidence>
<accession>A0ABU8XSX2</accession>
<dbReference type="InterPro" id="IPR003736">
    <property type="entry name" value="PAAI_dom"/>
</dbReference>
<name>A0ABU8XSX2_9PROT</name>
<dbReference type="Proteomes" id="UP001375743">
    <property type="component" value="Unassembled WGS sequence"/>
</dbReference>
<dbReference type="SUPFAM" id="SSF54637">
    <property type="entry name" value="Thioesterase/thiol ester dehydrase-isomerase"/>
    <property type="match status" value="1"/>
</dbReference>
<proteinExistence type="inferred from homology"/>
<organism evidence="9 10">
    <name type="scientific">Benzoatithermus flavus</name>
    <dbReference type="NCBI Taxonomy" id="3108223"/>
    <lineage>
        <taxon>Bacteria</taxon>
        <taxon>Pseudomonadati</taxon>
        <taxon>Pseudomonadota</taxon>
        <taxon>Alphaproteobacteria</taxon>
        <taxon>Geminicoccales</taxon>
        <taxon>Geminicoccaceae</taxon>
        <taxon>Benzoatithermus</taxon>
    </lineage>
</organism>
<dbReference type="RefSeq" id="WP_418160154.1">
    <property type="nucleotide sequence ID" value="NZ_JBBLZC010000013.1"/>
</dbReference>
<keyword evidence="10" id="KW-1185">Reference proteome</keyword>